<sequence>MAIDLGSNPCRVDGDLYKQKKETIKKKSASSEISAIKCGPIRAGPFSTDQSEVELGTNRVAPLFKVTGRGETERRDGTEVCPTAQSGVHRPPHNNHTRVSMIPATGLSVLSITGYQCHPSWNSHTIFLTVTVLSYPFWVISAICSILRIVHPTEIRTSISPSSAVELNTTSALANYATEAGGDDSRLRTLLERKWIYRFLSCLADLCKESKTTTSRMPKHYKHFHPTEIRTSISPSSAVELNTTSELANYAIEAGFSRYKLAILFALLVVVNIGDSERSTEDYEPSIEYKYVNFTYIGDIPSLKFRTADNFVISILG</sequence>
<dbReference type="EMBL" id="OA567809">
    <property type="protein sequence ID" value="CAD7200822.1"/>
    <property type="molecule type" value="Genomic_DNA"/>
</dbReference>
<name>A0A7R8ZD08_TIMDO</name>
<feature type="compositionally biased region" description="Basic and acidic residues" evidence="1">
    <location>
        <begin position="69"/>
        <end position="78"/>
    </location>
</feature>
<dbReference type="AlphaFoldDB" id="A0A7R8ZD08"/>
<protein>
    <submittedName>
        <fullName evidence="2">Uncharacterized protein</fullName>
    </submittedName>
</protein>
<proteinExistence type="predicted"/>
<accession>A0A7R8ZD08</accession>
<evidence type="ECO:0000256" key="1">
    <source>
        <dbReference type="SAM" id="MobiDB-lite"/>
    </source>
</evidence>
<reference evidence="2" key="1">
    <citation type="submission" date="2020-11" db="EMBL/GenBank/DDBJ databases">
        <authorList>
            <person name="Tran Van P."/>
        </authorList>
    </citation>
    <scope>NUCLEOTIDE SEQUENCE</scope>
</reference>
<gene>
    <name evidence="2" type="ORF">TDIB3V08_LOCUS7033</name>
</gene>
<organism evidence="2">
    <name type="scientific">Timema douglasi</name>
    <name type="common">Walking stick</name>
    <dbReference type="NCBI Taxonomy" id="61478"/>
    <lineage>
        <taxon>Eukaryota</taxon>
        <taxon>Metazoa</taxon>
        <taxon>Ecdysozoa</taxon>
        <taxon>Arthropoda</taxon>
        <taxon>Hexapoda</taxon>
        <taxon>Insecta</taxon>
        <taxon>Pterygota</taxon>
        <taxon>Neoptera</taxon>
        <taxon>Polyneoptera</taxon>
        <taxon>Phasmatodea</taxon>
        <taxon>Timematodea</taxon>
        <taxon>Timematoidea</taxon>
        <taxon>Timematidae</taxon>
        <taxon>Timema</taxon>
    </lineage>
</organism>
<feature type="region of interest" description="Disordered" evidence="1">
    <location>
        <begin position="69"/>
        <end position="95"/>
    </location>
</feature>
<evidence type="ECO:0000313" key="2">
    <source>
        <dbReference type="EMBL" id="CAD7200822.1"/>
    </source>
</evidence>